<dbReference type="AlphaFoldDB" id="A0A099F1P9"/>
<comment type="caution">
    <text evidence="1">The sequence shown here is derived from an EMBL/GenBank/DDBJ whole genome shotgun (WGS) entry which is preliminary data.</text>
</comment>
<evidence type="ECO:0000313" key="1">
    <source>
        <dbReference type="EMBL" id="KGJ04176.1"/>
    </source>
</evidence>
<gene>
    <name evidence="1" type="ORF">IC63_12325</name>
</gene>
<reference evidence="1 2" key="2">
    <citation type="submission" date="2014-10" db="EMBL/GenBank/DDBJ databases">
        <title>Paracoccus sanguinis sp. nov., isolated from clinical specimens of New York State patients.</title>
        <authorList>
            <person name="Mingle L.A."/>
            <person name="Cole J.A."/>
            <person name="Lapierre P."/>
            <person name="Musser K.A."/>
        </authorList>
    </citation>
    <scope>NUCLEOTIDE SEQUENCE [LARGE SCALE GENOMIC DNA]</scope>
    <source>
        <strain evidence="1 2">HAMBI 3106</strain>
    </source>
</reference>
<reference evidence="1 2" key="1">
    <citation type="submission" date="2014-09" db="EMBL/GenBank/DDBJ databases">
        <authorList>
            <person name="McGinnis J.M."/>
            <person name="Wolfgang W.J."/>
        </authorList>
    </citation>
    <scope>NUCLEOTIDE SEQUENCE [LARGE SCALE GENOMIC DNA]</scope>
    <source>
        <strain evidence="1 2">HAMBI 3106</strain>
    </source>
</reference>
<dbReference type="EMBL" id="JRKS01000044">
    <property type="protein sequence ID" value="KGJ04176.1"/>
    <property type="molecule type" value="Genomic_DNA"/>
</dbReference>
<dbReference type="Proteomes" id="UP000029917">
    <property type="component" value="Unassembled WGS sequence"/>
</dbReference>
<evidence type="ECO:0000313" key="2">
    <source>
        <dbReference type="Proteomes" id="UP000029917"/>
    </source>
</evidence>
<keyword evidence="2" id="KW-1185">Reference proteome</keyword>
<organism evidence="1 2">
    <name type="scientific">Paracoccus sphaerophysae</name>
    <dbReference type="NCBI Taxonomy" id="690417"/>
    <lineage>
        <taxon>Bacteria</taxon>
        <taxon>Pseudomonadati</taxon>
        <taxon>Pseudomonadota</taxon>
        <taxon>Alphaproteobacteria</taxon>
        <taxon>Rhodobacterales</taxon>
        <taxon>Paracoccaceae</taxon>
        <taxon>Paracoccus</taxon>
    </lineage>
</organism>
<name>A0A099F1P9_9RHOB</name>
<dbReference type="RefSeq" id="WP_036720700.1">
    <property type="nucleotide sequence ID" value="NZ_JRKS01000044.1"/>
</dbReference>
<accession>A0A099F1P9</accession>
<proteinExistence type="predicted"/>
<protein>
    <submittedName>
        <fullName evidence="1">Uncharacterized protein</fullName>
    </submittedName>
</protein>
<sequence length="71" mass="7452">MTYPRLDARHLASDHAAVALSSGGTVQGRIVAADLDGRVTLLTSKGRVTGRPVAPEPSPGCGWFGSRFFRG</sequence>